<evidence type="ECO:0000313" key="3">
    <source>
        <dbReference type="Proteomes" id="UP001148838"/>
    </source>
</evidence>
<name>A0ABQ8SGG5_PERAM</name>
<proteinExistence type="predicted"/>
<feature type="compositionally biased region" description="Basic and acidic residues" evidence="1">
    <location>
        <begin position="1"/>
        <end position="15"/>
    </location>
</feature>
<reference evidence="2 3" key="1">
    <citation type="journal article" date="2022" name="Allergy">
        <title>Genome assembly and annotation of Periplaneta americana reveal a comprehensive cockroach allergen profile.</title>
        <authorList>
            <person name="Wang L."/>
            <person name="Xiong Q."/>
            <person name="Saelim N."/>
            <person name="Wang L."/>
            <person name="Nong W."/>
            <person name="Wan A.T."/>
            <person name="Shi M."/>
            <person name="Liu X."/>
            <person name="Cao Q."/>
            <person name="Hui J.H.L."/>
            <person name="Sookrung N."/>
            <person name="Leung T.F."/>
            <person name="Tungtrongchitr A."/>
            <person name="Tsui S.K.W."/>
        </authorList>
    </citation>
    <scope>NUCLEOTIDE SEQUENCE [LARGE SCALE GENOMIC DNA]</scope>
    <source>
        <strain evidence="2">PWHHKU_190912</strain>
    </source>
</reference>
<evidence type="ECO:0000256" key="1">
    <source>
        <dbReference type="SAM" id="MobiDB-lite"/>
    </source>
</evidence>
<protein>
    <submittedName>
        <fullName evidence="2">Uncharacterized protein</fullName>
    </submittedName>
</protein>
<comment type="caution">
    <text evidence="2">The sequence shown here is derived from an EMBL/GenBank/DDBJ whole genome shotgun (WGS) entry which is preliminary data.</text>
</comment>
<evidence type="ECO:0000313" key="2">
    <source>
        <dbReference type="EMBL" id="KAJ4432875.1"/>
    </source>
</evidence>
<accession>A0ABQ8SGG5</accession>
<dbReference type="EMBL" id="JAJSOF020000029">
    <property type="protein sequence ID" value="KAJ4432875.1"/>
    <property type="molecule type" value="Genomic_DNA"/>
</dbReference>
<organism evidence="2 3">
    <name type="scientific">Periplaneta americana</name>
    <name type="common">American cockroach</name>
    <name type="synonym">Blatta americana</name>
    <dbReference type="NCBI Taxonomy" id="6978"/>
    <lineage>
        <taxon>Eukaryota</taxon>
        <taxon>Metazoa</taxon>
        <taxon>Ecdysozoa</taxon>
        <taxon>Arthropoda</taxon>
        <taxon>Hexapoda</taxon>
        <taxon>Insecta</taxon>
        <taxon>Pterygota</taxon>
        <taxon>Neoptera</taxon>
        <taxon>Polyneoptera</taxon>
        <taxon>Dictyoptera</taxon>
        <taxon>Blattodea</taxon>
        <taxon>Blattoidea</taxon>
        <taxon>Blattidae</taxon>
        <taxon>Blattinae</taxon>
        <taxon>Periplaneta</taxon>
    </lineage>
</organism>
<dbReference type="Proteomes" id="UP001148838">
    <property type="component" value="Unassembled WGS sequence"/>
</dbReference>
<feature type="non-terminal residue" evidence="2">
    <location>
        <position position="1"/>
    </location>
</feature>
<gene>
    <name evidence="2" type="ORF">ANN_21514</name>
</gene>
<keyword evidence="3" id="KW-1185">Reference proteome</keyword>
<sequence>LANLEISHKKEELSNSKKTTRHVDTASLEEATEQIITVNKNIEDGKVNEAACKITDIIRTVQIVTEKRDRKAQPWFDITCYRKRCDVLNLLHSAKKAKSPETLQQYGQARRQYKLLIKEKKQRT</sequence>
<feature type="region of interest" description="Disordered" evidence="1">
    <location>
        <begin position="1"/>
        <end position="24"/>
    </location>
</feature>